<evidence type="ECO:0000313" key="1">
    <source>
        <dbReference type="Ensembl" id="ENSMCSP00000021506.1"/>
    </source>
</evidence>
<accession>A0A8C5UK60</accession>
<reference evidence="1" key="1">
    <citation type="submission" date="2025-08" db="UniProtKB">
        <authorList>
            <consortium name="Ensembl"/>
        </authorList>
    </citation>
    <scope>IDENTIFICATION</scope>
</reference>
<reference evidence="1" key="2">
    <citation type="submission" date="2025-09" db="UniProtKB">
        <authorList>
            <consortium name="Ensembl"/>
        </authorList>
    </citation>
    <scope>IDENTIFICATION</scope>
</reference>
<protein>
    <submittedName>
        <fullName evidence="1">Uncharacterized protein</fullName>
    </submittedName>
</protein>
<name>A0A8C5UK60_9PASS</name>
<evidence type="ECO:0000313" key="2">
    <source>
        <dbReference type="Proteomes" id="UP000694560"/>
    </source>
</evidence>
<sequence>MDLRKLTFWGKRVAFLLTYFPERAIPSSQDPQLCALAPAGSRWWSWWQPCSAVAPSTARRCHALGAPLWGMFLRSFCVRGESSTVLFFSSPLLLISFSSPPNFFLM</sequence>
<dbReference type="Proteomes" id="UP000694560">
    <property type="component" value="Unplaced"/>
</dbReference>
<dbReference type="AlphaFoldDB" id="A0A8C5UK60"/>
<proteinExistence type="predicted"/>
<dbReference type="Ensembl" id="ENSMCST00000022056.1">
    <property type="protein sequence ID" value="ENSMCSP00000021506.1"/>
    <property type="gene ID" value="ENSMCSG00000015015.1"/>
</dbReference>
<organism evidence="1 2">
    <name type="scientific">Malurus cyaneus samueli</name>
    <dbReference type="NCBI Taxonomy" id="2593467"/>
    <lineage>
        <taxon>Eukaryota</taxon>
        <taxon>Metazoa</taxon>
        <taxon>Chordata</taxon>
        <taxon>Craniata</taxon>
        <taxon>Vertebrata</taxon>
        <taxon>Euteleostomi</taxon>
        <taxon>Archelosauria</taxon>
        <taxon>Archosauria</taxon>
        <taxon>Dinosauria</taxon>
        <taxon>Saurischia</taxon>
        <taxon>Theropoda</taxon>
        <taxon>Coelurosauria</taxon>
        <taxon>Aves</taxon>
        <taxon>Neognathae</taxon>
        <taxon>Neoaves</taxon>
        <taxon>Telluraves</taxon>
        <taxon>Australaves</taxon>
        <taxon>Passeriformes</taxon>
        <taxon>Meliphagoidea</taxon>
        <taxon>Maluridae</taxon>
        <taxon>Malurus</taxon>
    </lineage>
</organism>
<keyword evidence="2" id="KW-1185">Reference proteome</keyword>